<dbReference type="EMBL" id="FOKG01000015">
    <property type="protein sequence ID" value="SFB51458.1"/>
    <property type="molecule type" value="Genomic_DNA"/>
</dbReference>
<reference evidence="3" key="1">
    <citation type="submission" date="2016-10" db="EMBL/GenBank/DDBJ databases">
        <authorList>
            <person name="Varghese N."/>
            <person name="Submissions S."/>
        </authorList>
    </citation>
    <scope>NUCLEOTIDE SEQUENCE [LARGE SCALE GENOMIC DNA]</scope>
    <source>
        <strain evidence="3">CGMCC 4.3568</strain>
    </source>
</reference>
<dbReference type="Proteomes" id="UP000243799">
    <property type="component" value="Unassembled WGS sequence"/>
</dbReference>
<dbReference type="InterPro" id="IPR011047">
    <property type="entry name" value="Quinoprotein_ADH-like_sf"/>
</dbReference>
<sequence>MAVALVVLGCVLLAGTVWAFSDQRGTVQQNAEPPPPLPAAPASVPGTLTEMWRAPSSATPVPVAEGATVVTGDGGEVAGRDALTGQVRWRYGRDLPLCTVAPAWNRVLAVYSKTGAAGATGCSEVTQLDPGTGGRTAQRNGDAELGTRLVVGERHVTTTGSRLLNTWRDDLVKSNEYGQVPALVNPEKQPRTGCAFASVAATSGKVGVVERCPEDPADRLTVFKAAPDKSDKPEVEYSTVLAGGSAQLVALTEKAAAVALPEQSRLVIYDVEGRERAAYPLDLPAGDLSEDPSGGVVPTAQGEANIYWFTGSRTMALAKDDLTPRWTVNNTLGAGTLFAGQFVVPIEGGLVVIDEADGGTVRTIGVDRREHSGPVALSSTGPVLLEQRGDTVVALR</sequence>
<name>A0A1I1BRZ2_9PSEU</name>
<evidence type="ECO:0000256" key="1">
    <source>
        <dbReference type="SAM" id="SignalP"/>
    </source>
</evidence>
<dbReference type="STRING" id="490629.SAMN05216266_11598"/>
<feature type="signal peptide" evidence="1">
    <location>
        <begin position="1"/>
        <end position="19"/>
    </location>
</feature>
<dbReference type="AlphaFoldDB" id="A0A1I1BRZ2"/>
<evidence type="ECO:0000313" key="2">
    <source>
        <dbReference type="EMBL" id="SFB51458.1"/>
    </source>
</evidence>
<proteinExistence type="predicted"/>
<accession>A0A1I1BRZ2</accession>
<feature type="chain" id="PRO_5017210753" description="PQQ-like domain-containing protein" evidence="1">
    <location>
        <begin position="20"/>
        <end position="396"/>
    </location>
</feature>
<evidence type="ECO:0000313" key="3">
    <source>
        <dbReference type="Proteomes" id="UP000243799"/>
    </source>
</evidence>
<organism evidence="2 3">
    <name type="scientific">Amycolatopsis marina</name>
    <dbReference type="NCBI Taxonomy" id="490629"/>
    <lineage>
        <taxon>Bacteria</taxon>
        <taxon>Bacillati</taxon>
        <taxon>Actinomycetota</taxon>
        <taxon>Actinomycetes</taxon>
        <taxon>Pseudonocardiales</taxon>
        <taxon>Pseudonocardiaceae</taxon>
        <taxon>Amycolatopsis</taxon>
    </lineage>
</organism>
<keyword evidence="3" id="KW-1185">Reference proteome</keyword>
<gene>
    <name evidence="2" type="ORF">SAMN05216266_11598</name>
</gene>
<keyword evidence="1" id="KW-0732">Signal</keyword>
<protein>
    <recommendedName>
        <fullName evidence="4">PQQ-like domain-containing protein</fullName>
    </recommendedName>
</protein>
<dbReference type="SUPFAM" id="SSF50998">
    <property type="entry name" value="Quinoprotein alcohol dehydrogenase-like"/>
    <property type="match status" value="1"/>
</dbReference>
<evidence type="ECO:0008006" key="4">
    <source>
        <dbReference type="Google" id="ProtNLM"/>
    </source>
</evidence>